<evidence type="ECO:0000256" key="7">
    <source>
        <dbReference type="ARBA" id="ARBA00022691"/>
    </source>
</evidence>
<dbReference type="Gene3D" id="3.40.50.150">
    <property type="entry name" value="Vaccinia Virus protein VP39"/>
    <property type="match status" value="1"/>
</dbReference>
<proteinExistence type="inferred from homology"/>
<protein>
    <recommendedName>
        <fullName evidence="4 9">Ribosomal RNA small subunit methyltransferase D</fullName>
        <ecNumber evidence="3 9">2.1.1.171</ecNumber>
    </recommendedName>
</protein>
<dbReference type="InterPro" id="IPR004398">
    <property type="entry name" value="RNA_MeTrfase_RsmD"/>
</dbReference>
<dbReference type="SUPFAM" id="SSF53335">
    <property type="entry name" value="S-adenosyl-L-methionine-dependent methyltransferases"/>
    <property type="match status" value="1"/>
</dbReference>
<dbReference type="EC" id="2.1.1.171" evidence="3 9"/>
<evidence type="ECO:0000256" key="5">
    <source>
        <dbReference type="ARBA" id="ARBA00022603"/>
    </source>
</evidence>
<accession>A0ABM6LVV3</accession>
<dbReference type="PROSITE" id="PS00092">
    <property type="entry name" value="N6_MTASE"/>
    <property type="match status" value="1"/>
</dbReference>
<dbReference type="PANTHER" id="PTHR43542">
    <property type="entry name" value="METHYLTRANSFERASE"/>
    <property type="match status" value="1"/>
</dbReference>
<comment type="catalytic activity">
    <reaction evidence="8 9">
        <text>guanosine(966) in 16S rRNA + S-adenosyl-L-methionine = N(2)-methylguanosine(966) in 16S rRNA + S-adenosyl-L-homocysteine + H(+)</text>
        <dbReference type="Rhea" id="RHEA:23548"/>
        <dbReference type="Rhea" id="RHEA-COMP:10211"/>
        <dbReference type="Rhea" id="RHEA-COMP:10212"/>
        <dbReference type="ChEBI" id="CHEBI:15378"/>
        <dbReference type="ChEBI" id="CHEBI:57856"/>
        <dbReference type="ChEBI" id="CHEBI:59789"/>
        <dbReference type="ChEBI" id="CHEBI:74269"/>
        <dbReference type="ChEBI" id="CHEBI:74481"/>
        <dbReference type="EC" id="2.1.1.171"/>
    </reaction>
</comment>
<keyword evidence="7 9" id="KW-0949">S-adenosyl-L-methionine</keyword>
<keyword evidence="11" id="KW-1185">Reference proteome</keyword>
<evidence type="ECO:0000256" key="1">
    <source>
        <dbReference type="ARBA" id="ARBA00002649"/>
    </source>
</evidence>
<evidence type="ECO:0000313" key="11">
    <source>
        <dbReference type="Proteomes" id="UP000197717"/>
    </source>
</evidence>
<gene>
    <name evidence="10" type="primary">rsmD</name>
    <name evidence="10" type="ORF">CEW91_11445</name>
</gene>
<dbReference type="PANTHER" id="PTHR43542:SF1">
    <property type="entry name" value="METHYLTRANSFERASE"/>
    <property type="match status" value="1"/>
</dbReference>
<keyword evidence="9" id="KW-0698">rRNA processing</keyword>
<name>A0ABM6LVV3_9GAMM</name>
<dbReference type="InterPro" id="IPR002052">
    <property type="entry name" value="DNA_methylase_N6_adenine_CS"/>
</dbReference>
<keyword evidence="5 9" id="KW-0489">Methyltransferase</keyword>
<evidence type="ECO:0000256" key="3">
    <source>
        <dbReference type="ARBA" id="ARBA00012141"/>
    </source>
</evidence>
<comment type="function">
    <text evidence="1 9">Specifically methylates the guanine in position 966 of 16S rRNA in the assembled 30S particle.</text>
</comment>
<evidence type="ECO:0000256" key="8">
    <source>
        <dbReference type="ARBA" id="ARBA00048326"/>
    </source>
</evidence>
<comment type="similarity">
    <text evidence="2 9">Belongs to the methyltransferase superfamily. RsmD family.</text>
</comment>
<dbReference type="Pfam" id="PF03602">
    <property type="entry name" value="Cons_hypoth95"/>
    <property type="match status" value="1"/>
</dbReference>
<sequence length="199" mass="22267">MVARKRAGKTRPIPATGDYRIIGGKWRGRRLPIADSPGLRPTTDRVRETLFNWLQWDIVDANVLDLFAGSGSLGFEASSRGAAQVTLVESENKVSKQLNDNVSLLQATGMEVVTASALSWLKTPTSSRYDIVFIDPPFRQGLATSAIALLDEHSWLVPDNQVYLETEKEYELKLPQGWQLLKEKTHGQVCFRLLTKDIK</sequence>
<dbReference type="Proteomes" id="UP000197717">
    <property type="component" value="Chromosome"/>
</dbReference>
<dbReference type="PIRSF" id="PIRSF004553">
    <property type="entry name" value="CHP00095"/>
    <property type="match status" value="1"/>
</dbReference>
<reference evidence="10 11" key="1">
    <citation type="submission" date="2017-06" db="EMBL/GenBank/DDBJ databases">
        <title>Complete genome sequence of Idiomarina piscisalsi strain 10PY1A isolated from soil of Soudi Arabia.</title>
        <authorList>
            <person name="Kim M.-C."/>
            <person name="Jung B.K."/>
            <person name="Budiyanto F."/>
            <person name="Nzila A."/>
            <person name="Shin J.-H."/>
        </authorList>
    </citation>
    <scope>NUCLEOTIDE SEQUENCE [LARGE SCALE GENOMIC DNA]</scope>
    <source>
        <strain evidence="10 11">10PY1A</strain>
    </source>
</reference>
<evidence type="ECO:0000256" key="2">
    <source>
        <dbReference type="ARBA" id="ARBA00005269"/>
    </source>
</evidence>
<keyword evidence="6 9" id="KW-0808">Transferase</keyword>
<evidence type="ECO:0000256" key="9">
    <source>
        <dbReference type="PIRNR" id="PIRNR004553"/>
    </source>
</evidence>
<organism evidence="10 11">
    <name type="scientific">Idiomarina piscisalsi</name>
    <dbReference type="NCBI Taxonomy" id="1096243"/>
    <lineage>
        <taxon>Bacteria</taxon>
        <taxon>Pseudomonadati</taxon>
        <taxon>Pseudomonadota</taxon>
        <taxon>Gammaproteobacteria</taxon>
        <taxon>Alteromonadales</taxon>
        <taxon>Idiomarinaceae</taxon>
        <taxon>Idiomarina</taxon>
    </lineage>
</organism>
<dbReference type="InterPro" id="IPR029063">
    <property type="entry name" value="SAM-dependent_MTases_sf"/>
</dbReference>
<evidence type="ECO:0000313" key="10">
    <source>
        <dbReference type="EMBL" id="ASG66712.1"/>
    </source>
</evidence>
<evidence type="ECO:0000256" key="4">
    <source>
        <dbReference type="ARBA" id="ARBA00013682"/>
    </source>
</evidence>
<dbReference type="CDD" id="cd02440">
    <property type="entry name" value="AdoMet_MTases"/>
    <property type="match status" value="1"/>
</dbReference>
<evidence type="ECO:0000256" key="6">
    <source>
        <dbReference type="ARBA" id="ARBA00022679"/>
    </source>
</evidence>
<dbReference type="EMBL" id="CP022133">
    <property type="protein sequence ID" value="ASG66712.1"/>
    <property type="molecule type" value="Genomic_DNA"/>
</dbReference>
<dbReference type="NCBIfam" id="TIGR00095">
    <property type="entry name" value="16S rRNA (guanine(966)-N(2))-methyltransferase RsmD"/>
    <property type="match status" value="1"/>
</dbReference>